<evidence type="ECO:0000256" key="8">
    <source>
        <dbReference type="SAM" id="MobiDB-lite"/>
    </source>
</evidence>
<proteinExistence type="inferred from homology"/>
<evidence type="ECO:0000313" key="11">
    <source>
        <dbReference type="Ensembl" id="ENSSLDP00000019711.1"/>
    </source>
</evidence>
<evidence type="ECO:0000259" key="10">
    <source>
        <dbReference type="SMART" id="SM01020"/>
    </source>
</evidence>
<dbReference type="FunFam" id="2.60.40.1150:FF:000001">
    <property type="entry name" value="AP complex subunit beta"/>
    <property type="match status" value="1"/>
</dbReference>
<organism evidence="11 12">
    <name type="scientific">Seriola lalandi dorsalis</name>
    <dbReference type="NCBI Taxonomy" id="1841481"/>
    <lineage>
        <taxon>Eukaryota</taxon>
        <taxon>Metazoa</taxon>
        <taxon>Chordata</taxon>
        <taxon>Craniata</taxon>
        <taxon>Vertebrata</taxon>
        <taxon>Euteleostomi</taxon>
        <taxon>Actinopterygii</taxon>
        <taxon>Neopterygii</taxon>
        <taxon>Teleostei</taxon>
        <taxon>Neoteleostei</taxon>
        <taxon>Acanthomorphata</taxon>
        <taxon>Carangaria</taxon>
        <taxon>Carangiformes</taxon>
        <taxon>Carangidae</taxon>
        <taxon>Seriola</taxon>
    </lineage>
</organism>
<dbReference type="SUPFAM" id="SSF48371">
    <property type="entry name" value="ARM repeat"/>
    <property type="match status" value="1"/>
</dbReference>
<evidence type="ECO:0000313" key="12">
    <source>
        <dbReference type="Proteomes" id="UP000261360"/>
    </source>
</evidence>
<dbReference type="SMART" id="SM01020">
    <property type="entry name" value="B2-adapt-app_C"/>
    <property type="match status" value="1"/>
</dbReference>
<evidence type="ECO:0000256" key="7">
    <source>
        <dbReference type="PIRNR" id="PIRNR002291"/>
    </source>
</evidence>
<evidence type="ECO:0000256" key="1">
    <source>
        <dbReference type="ARBA" id="ARBA00006613"/>
    </source>
</evidence>
<comment type="subcellular location">
    <subcellularLocation>
        <location evidence="6">Endomembrane system</location>
        <topology evidence="6">Peripheral membrane protein</topology>
        <orientation evidence="6">Cytoplasmic side</orientation>
    </subcellularLocation>
</comment>
<dbReference type="GO" id="GO:0006886">
    <property type="term" value="P:intracellular protein transport"/>
    <property type="evidence" value="ECO:0007669"/>
    <property type="project" value="InterPro"/>
</dbReference>
<keyword evidence="5 7" id="KW-0472">Membrane</keyword>
<evidence type="ECO:0000256" key="3">
    <source>
        <dbReference type="ARBA" id="ARBA00022927"/>
    </source>
</evidence>
<dbReference type="PANTHER" id="PTHR11134">
    <property type="entry name" value="ADAPTOR COMPLEX SUBUNIT BETA FAMILY MEMBER"/>
    <property type="match status" value="1"/>
</dbReference>
<dbReference type="InterPro" id="IPR002553">
    <property type="entry name" value="Clathrin/coatomer_adapt-like_N"/>
</dbReference>
<dbReference type="SUPFAM" id="SSF49348">
    <property type="entry name" value="Clathrin adaptor appendage domain"/>
    <property type="match status" value="1"/>
</dbReference>
<dbReference type="InterPro" id="IPR026739">
    <property type="entry name" value="AP_beta"/>
</dbReference>
<dbReference type="Gene3D" id="2.60.40.1150">
    <property type="match status" value="1"/>
</dbReference>
<sequence>MTDSKYFTTNKKGEIFELKAELNNEKKEKRKEAVKKVIAAMTVGKDVSSLFPDVVNCMQTDNLELKKLVYLYLMNYAKSQPDMAIMAVNSFVKDCEDPNPLIRALAVRTMGCIRVDKITEYLCEPLRKCLKDEDPYVRKTAAVCVAKLHDINAQMVEDQGFLDSLRDLIADSNPMVVANAVAALSEISESHPNSNLLDLNPQNINKLLTALNECTEWGQIFILDCLSNYNPKDEREAQSICERVTPRLSHANSAVVLSAVKVLMKFLELLPKDSDYYNTLLKKLSPPLVTLLSGEPEVQYVALRNINLIVQKRPEILKQEIKVFFVKYNDPIYVKLEKLDIMIRLASQANIAQVLAELKEYATEVDVDFVRKAVRAIGRCAIKVEQSAERCVSTLLDLIQTKVNYVVQEAIVVIRDIFRKYPNKYESIIATLCENLDSLDEPDARAAMIWIVGEYAERIDNADELLESFLEGFHDESTQVQLTLLTAIVKLFLKKPSETQELVQQVLSLATQDSDNPDLRDRGYIYWRLLSTDPVTAKEVVLSEKPLISEETDLIEPTLLDELICHIGSLASVYHKPPSAFVEGSHGIHRKHLPVQHSSIDTGESPVSGGPAAAMDQPHVIPSQGDLLGDLLNLDLGPPVNVPQVSSMQMGAVDLLGGGLDSLVSSLSLSLSLSPVGLLISNKVWLPAVKAKGLEISGTFSRRQGHMYMDMTFTNKALQHMTDFAIQFNKNSFGVIPTSPLPVHTPLMPSQSIEISLPLNTIGPVMKMDPLNNLQVAVKNNIDVFYFSVLIPLNVFFVEDGKMERQVFLATWKDIPNENELQYQIKECHLNADTVSGKLQNNNIYTIAKRNVEGQDMLYQSLKLTNGIWILAELRIQPGNPNYTLSLKCRAPEVSQYVYQMYDSVLKN</sequence>
<feature type="region of interest" description="Disordered" evidence="8">
    <location>
        <begin position="599"/>
        <end position="619"/>
    </location>
</feature>
<dbReference type="GO" id="GO:0031410">
    <property type="term" value="C:cytoplasmic vesicle"/>
    <property type="evidence" value="ECO:0007669"/>
    <property type="project" value="UniProtKB-ARBA"/>
</dbReference>
<keyword evidence="2 7" id="KW-0813">Transport</keyword>
<feature type="domain" description="Beta-adaptin appendage C-terminal subdomain" evidence="10">
    <location>
        <begin position="797"/>
        <end position="907"/>
    </location>
</feature>
<dbReference type="Gene3D" id="3.30.310.10">
    <property type="entry name" value="TATA-Binding Protein"/>
    <property type="match status" value="1"/>
</dbReference>
<reference evidence="11" key="1">
    <citation type="submission" date="2025-08" db="UniProtKB">
        <authorList>
            <consortium name="Ensembl"/>
        </authorList>
    </citation>
    <scope>IDENTIFICATION</scope>
</reference>
<dbReference type="Pfam" id="PF02883">
    <property type="entry name" value="Alpha_adaptinC2"/>
    <property type="match status" value="1"/>
</dbReference>
<dbReference type="SMART" id="SM00185">
    <property type="entry name" value="ARM"/>
    <property type="match status" value="2"/>
</dbReference>
<dbReference type="GO" id="GO:0030276">
    <property type="term" value="F:clathrin binding"/>
    <property type="evidence" value="ECO:0007669"/>
    <property type="project" value="InterPro"/>
</dbReference>
<dbReference type="GO" id="GO:0016192">
    <property type="term" value="P:vesicle-mediated transport"/>
    <property type="evidence" value="ECO:0007669"/>
    <property type="project" value="InterPro"/>
</dbReference>
<protein>
    <recommendedName>
        <fullName evidence="7">AP complex subunit beta</fullName>
    </recommendedName>
</protein>
<dbReference type="InterPro" id="IPR008152">
    <property type="entry name" value="Clathrin_a/b/g-adaptin_app_Ig"/>
</dbReference>
<evidence type="ECO:0000256" key="6">
    <source>
        <dbReference type="ARBA" id="ARBA00029433"/>
    </source>
</evidence>
<keyword evidence="4" id="KW-0007">Acetylation</keyword>
<dbReference type="Gene3D" id="1.25.10.10">
    <property type="entry name" value="Leucine-rich Repeat Variant"/>
    <property type="match status" value="1"/>
</dbReference>
<dbReference type="FunFam" id="1.25.10.10:FF:000002">
    <property type="entry name" value="AP complex subunit beta"/>
    <property type="match status" value="1"/>
</dbReference>
<dbReference type="InterPro" id="IPR013041">
    <property type="entry name" value="Clathrin_app_Ig-like_sf"/>
</dbReference>
<dbReference type="FunFam" id="3.30.310.10:FF:000003">
    <property type="entry name" value="AP complex subunit beta"/>
    <property type="match status" value="1"/>
</dbReference>
<comment type="similarity">
    <text evidence="1 7">Belongs to the adaptor complexes large subunit family.</text>
</comment>
<dbReference type="Pfam" id="PF01602">
    <property type="entry name" value="Adaptin_N"/>
    <property type="match status" value="1"/>
</dbReference>
<dbReference type="GO" id="GO:0030131">
    <property type="term" value="C:clathrin adaptor complex"/>
    <property type="evidence" value="ECO:0007669"/>
    <property type="project" value="InterPro"/>
</dbReference>
<keyword evidence="3 7" id="KW-0653">Protein transport</keyword>
<reference evidence="11" key="2">
    <citation type="submission" date="2025-09" db="UniProtKB">
        <authorList>
            <consortium name="Ensembl"/>
        </authorList>
    </citation>
    <scope>IDENTIFICATION</scope>
</reference>
<evidence type="ECO:0000256" key="5">
    <source>
        <dbReference type="ARBA" id="ARBA00023136"/>
    </source>
</evidence>
<keyword evidence="12" id="KW-1185">Reference proteome</keyword>
<dbReference type="Ensembl" id="ENSSLDT00000020374.1">
    <property type="protein sequence ID" value="ENSSLDP00000019711.1"/>
    <property type="gene ID" value="ENSSLDG00000015342.1"/>
</dbReference>
<dbReference type="GeneTree" id="ENSGT00940000155206"/>
<dbReference type="InterPro" id="IPR011989">
    <property type="entry name" value="ARM-like"/>
</dbReference>
<dbReference type="InterPro" id="IPR015151">
    <property type="entry name" value="B-adaptin_app_sub_C"/>
</dbReference>
<dbReference type="PIRSF" id="PIRSF002291">
    <property type="entry name" value="AP_complex_beta"/>
    <property type="match status" value="1"/>
</dbReference>
<accession>A0A3B4XVL8</accession>
<evidence type="ECO:0000256" key="4">
    <source>
        <dbReference type="ARBA" id="ARBA00022990"/>
    </source>
</evidence>
<evidence type="ECO:0000259" key="9">
    <source>
        <dbReference type="SMART" id="SM00809"/>
    </source>
</evidence>
<dbReference type="InterPro" id="IPR013037">
    <property type="entry name" value="Clathrin_b-adaptin_app_Ig-like"/>
</dbReference>
<dbReference type="InterPro" id="IPR016024">
    <property type="entry name" value="ARM-type_fold"/>
</dbReference>
<dbReference type="InterPro" id="IPR016342">
    <property type="entry name" value="AP_complex_bsu_1_2_4"/>
</dbReference>
<feature type="domain" description="Clathrin adaptor alpha/beta/gamma-adaptin appendage Ig-like subdomain" evidence="9">
    <location>
        <begin position="678"/>
        <end position="788"/>
    </location>
</feature>
<name>A0A3B4XVL8_SERLL</name>
<dbReference type="AlphaFoldDB" id="A0A3B4XVL8"/>
<dbReference type="InterPro" id="IPR009028">
    <property type="entry name" value="Coatomer/calthrin_app_sub_C"/>
</dbReference>
<dbReference type="Pfam" id="PF09066">
    <property type="entry name" value="B2-adapt-app_C"/>
    <property type="match status" value="1"/>
</dbReference>
<dbReference type="GO" id="GO:0012505">
    <property type="term" value="C:endomembrane system"/>
    <property type="evidence" value="ECO:0007669"/>
    <property type="project" value="UniProtKB-SubCell"/>
</dbReference>
<dbReference type="SMART" id="SM00809">
    <property type="entry name" value="Alpha_adaptinC2"/>
    <property type="match status" value="1"/>
</dbReference>
<dbReference type="SUPFAM" id="SSF55711">
    <property type="entry name" value="Subdomain of clathrin and coatomer appendage domain"/>
    <property type="match status" value="1"/>
</dbReference>
<dbReference type="InterPro" id="IPR000225">
    <property type="entry name" value="Armadillo"/>
</dbReference>
<dbReference type="InterPro" id="IPR012295">
    <property type="entry name" value="TBP_dom_sf"/>
</dbReference>
<dbReference type="Proteomes" id="UP000261360">
    <property type="component" value="Unplaced"/>
</dbReference>
<evidence type="ECO:0000256" key="2">
    <source>
        <dbReference type="ARBA" id="ARBA00022448"/>
    </source>
</evidence>